<evidence type="ECO:0000256" key="4">
    <source>
        <dbReference type="ARBA" id="ARBA00023136"/>
    </source>
</evidence>
<dbReference type="GO" id="GO:0012505">
    <property type="term" value="C:endomembrane system"/>
    <property type="evidence" value="ECO:0007669"/>
    <property type="project" value="UniProtKB-SubCell"/>
</dbReference>
<dbReference type="AlphaFoldDB" id="A0A4Q5IT06"/>
<evidence type="ECO:0000313" key="8">
    <source>
        <dbReference type="EMBL" id="RYU08803.1"/>
    </source>
</evidence>
<comment type="caution">
    <text evidence="8">The sequence shown here is derived from an EMBL/GenBank/DDBJ whole genome shotgun (WGS) entry which is preliminary data.</text>
</comment>
<comment type="subcellular location">
    <subcellularLocation>
        <location evidence="1">Endomembrane system</location>
        <topology evidence="1">Multi-pass membrane protein</topology>
    </subcellularLocation>
</comment>
<keyword evidence="4 6" id="KW-0472">Membrane</keyword>
<accession>A0A4Q5IT06</accession>
<dbReference type="Proteomes" id="UP000291189">
    <property type="component" value="Unassembled WGS sequence"/>
</dbReference>
<gene>
    <name evidence="8" type="ORF">ETU37_22330</name>
</gene>
<dbReference type="InterPro" id="IPR003807">
    <property type="entry name" value="DUF202"/>
</dbReference>
<feature type="transmembrane region" description="Helical" evidence="6">
    <location>
        <begin position="62"/>
        <end position="83"/>
    </location>
</feature>
<protein>
    <submittedName>
        <fullName evidence="8">DUF202 domain-containing protein</fullName>
    </submittedName>
</protein>
<evidence type="ECO:0000256" key="2">
    <source>
        <dbReference type="ARBA" id="ARBA00022692"/>
    </source>
</evidence>
<keyword evidence="3 6" id="KW-1133">Transmembrane helix</keyword>
<feature type="transmembrane region" description="Helical" evidence="6">
    <location>
        <begin position="35"/>
        <end position="56"/>
    </location>
</feature>
<name>A0A4Q5IT06_9ACTN</name>
<evidence type="ECO:0000256" key="3">
    <source>
        <dbReference type="ARBA" id="ARBA00022989"/>
    </source>
</evidence>
<evidence type="ECO:0000259" key="7">
    <source>
        <dbReference type="Pfam" id="PF02656"/>
    </source>
</evidence>
<feature type="region of interest" description="Disordered" evidence="5">
    <location>
        <begin position="1"/>
        <end position="20"/>
    </location>
</feature>
<dbReference type="Pfam" id="PF02656">
    <property type="entry name" value="DUF202"/>
    <property type="match status" value="1"/>
</dbReference>
<keyword evidence="9" id="KW-1185">Reference proteome</keyword>
<evidence type="ECO:0000256" key="6">
    <source>
        <dbReference type="SAM" id="Phobius"/>
    </source>
</evidence>
<dbReference type="EMBL" id="SDPU01000037">
    <property type="protein sequence ID" value="RYU08803.1"/>
    <property type="molecule type" value="Genomic_DNA"/>
</dbReference>
<dbReference type="OrthoDB" id="582337at2"/>
<reference evidence="8 9" key="1">
    <citation type="submission" date="2019-01" db="EMBL/GenBank/DDBJ databases">
        <title>Nocardioides guangzhouensis sp. nov., an actinobacterium isolated from soil.</title>
        <authorList>
            <person name="Fu Y."/>
            <person name="Cai Y."/>
            <person name="Lin Z."/>
            <person name="Chen P."/>
        </authorList>
    </citation>
    <scope>NUCLEOTIDE SEQUENCE [LARGE SCALE GENOMIC DNA]</scope>
    <source>
        <strain evidence="8 9">NBRC 105384</strain>
    </source>
</reference>
<evidence type="ECO:0000256" key="5">
    <source>
        <dbReference type="SAM" id="MobiDB-lite"/>
    </source>
</evidence>
<proteinExistence type="predicted"/>
<evidence type="ECO:0000313" key="9">
    <source>
        <dbReference type="Proteomes" id="UP000291189"/>
    </source>
</evidence>
<organism evidence="8 9">
    <name type="scientific">Nocardioides iriomotensis</name>
    <dbReference type="NCBI Taxonomy" id="715784"/>
    <lineage>
        <taxon>Bacteria</taxon>
        <taxon>Bacillati</taxon>
        <taxon>Actinomycetota</taxon>
        <taxon>Actinomycetes</taxon>
        <taxon>Propionibacteriales</taxon>
        <taxon>Nocardioidaceae</taxon>
        <taxon>Nocardioides</taxon>
    </lineage>
</organism>
<feature type="transmembrane region" description="Helical" evidence="6">
    <location>
        <begin position="104"/>
        <end position="125"/>
    </location>
</feature>
<keyword evidence="2 6" id="KW-0812">Transmembrane</keyword>
<evidence type="ECO:0000256" key="1">
    <source>
        <dbReference type="ARBA" id="ARBA00004127"/>
    </source>
</evidence>
<feature type="domain" description="DUF202" evidence="7">
    <location>
        <begin position="26"/>
        <end position="90"/>
    </location>
</feature>
<sequence>MTRRTSPSRASLSGVEGQQQPPTDYRFLLANERTYLAYVRTGLALQVAGLGVLQFLTQGHDALRLVLGLALIGVGSYVGASGYRRTRQAEEDIRAGRELSPPHARATTTIVVVVAPLLVGLLIALR</sequence>